<dbReference type="EMBL" id="JXTC01000429">
    <property type="protein sequence ID" value="PON54682.1"/>
    <property type="molecule type" value="Genomic_DNA"/>
</dbReference>
<dbReference type="Proteomes" id="UP000237000">
    <property type="component" value="Unassembled WGS sequence"/>
</dbReference>
<dbReference type="AlphaFoldDB" id="A0A2P5C0U3"/>
<evidence type="ECO:0000256" key="1">
    <source>
        <dbReference type="SAM" id="MobiDB-lite"/>
    </source>
</evidence>
<proteinExistence type="predicted"/>
<sequence length="91" mass="9542">MKIAKTKKILTGAVSRPISYWGGSRGTWGRVTHHAWWSIAALLTIMPERELVVLFGGCMDGMVAPATGFGEGTMNGVSAGGFGREGGGESE</sequence>
<dbReference type="InParanoid" id="A0A2P5C0U3"/>
<evidence type="ECO:0000313" key="2">
    <source>
        <dbReference type="EMBL" id="PON54682.1"/>
    </source>
</evidence>
<protein>
    <submittedName>
        <fullName evidence="2">Uncharacterized protein</fullName>
    </submittedName>
</protein>
<feature type="region of interest" description="Disordered" evidence="1">
    <location>
        <begin position="69"/>
        <end position="91"/>
    </location>
</feature>
<feature type="compositionally biased region" description="Gly residues" evidence="1">
    <location>
        <begin position="69"/>
        <end position="85"/>
    </location>
</feature>
<keyword evidence="3" id="KW-1185">Reference proteome</keyword>
<comment type="caution">
    <text evidence="2">The sequence shown here is derived from an EMBL/GenBank/DDBJ whole genome shotgun (WGS) entry which is preliminary data.</text>
</comment>
<accession>A0A2P5C0U3</accession>
<evidence type="ECO:0000313" key="3">
    <source>
        <dbReference type="Proteomes" id="UP000237000"/>
    </source>
</evidence>
<name>A0A2P5C0U3_TREOI</name>
<organism evidence="2 3">
    <name type="scientific">Trema orientale</name>
    <name type="common">Charcoal tree</name>
    <name type="synonym">Celtis orientalis</name>
    <dbReference type="NCBI Taxonomy" id="63057"/>
    <lineage>
        <taxon>Eukaryota</taxon>
        <taxon>Viridiplantae</taxon>
        <taxon>Streptophyta</taxon>
        <taxon>Embryophyta</taxon>
        <taxon>Tracheophyta</taxon>
        <taxon>Spermatophyta</taxon>
        <taxon>Magnoliopsida</taxon>
        <taxon>eudicotyledons</taxon>
        <taxon>Gunneridae</taxon>
        <taxon>Pentapetalae</taxon>
        <taxon>rosids</taxon>
        <taxon>fabids</taxon>
        <taxon>Rosales</taxon>
        <taxon>Cannabaceae</taxon>
        <taxon>Trema</taxon>
    </lineage>
</organism>
<reference evidence="3" key="1">
    <citation type="submission" date="2016-06" db="EMBL/GenBank/DDBJ databases">
        <title>Parallel loss of symbiosis genes in relatives of nitrogen-fixing non-legume Parasponia.</title>
        <authorList>
            <person name="Van Velzen R."/>
            <person name="Holmer R."/>
            <person name="Bu F."/>
            <person name="Rutten L."/>
            <person name="Van Zeijl A."/>
            <person name="Liu W."/>
            <person name="Santuari L."/>
            <person name="Cao Q."/>
            <person name="Sharma T."/>
            <person name="Shen D."/>
            <person name="Roswanjaya Y."/>
            <person name="Wardhani T."/>
            <person name="Kalhor M.S."/>
            <person name="Jansen J."/>
            <person name="Van den Hoogen J."/>
            <person name="Gungor B."/>
            <person name="Hartog M."/>
            <person name="Hontelez J."/>
            <person name="Verver J."/>
            <person name="Yang W.-C."/>
            <person name="Schijlen E."/>
            <person name="Repin R."/>
            <person name="Schilthuizen M."/>
            <person name="Schranz E."/>
            <person name="Heidstra R."/>
            <person name="Miyata K."/>
            <person name="Fedorova E."/>
            <person name="Kohlen W."/>
            <person name="Bisseling T."/>
            <person name="Smit S."/>
            <person name="Geurts R."/>
        </authorList>
    </citation>
    <scope>NUCLEOTIDE SEQUENCE [LARGE SCALE GENOMIC DNA]</scope>
    <source>
        <strain evidence="3">cv. RG33-2</strain>
    </source>
</reference>
<gene>
    <name evidence="2" type="ORF">TorRG33x02_301780</name>
</gene>